<dbReference type="EMBL" id="JTHE03000109">
    <property type="protein sequence ID" value="MCM1984986.1"/>
    <property type="molecule type" value="Genomic_DNA"/>
</dbReference>
<feature type="compositionally biased region" description="Basic and acidic residues" evidence="8">
    <location>
        <begin position="201"/>
        <end position="215"/>
    </location>
</feature>
<evidence type="ECO:0000256" key="8">
    <source>
        <dbReference type="SAM" id="MobiDB-lite"/>
    </source>
</evidence>
<dbReference type="InterPro" id="IPR003717">
    <property type="entry name" value="RecO"/>
</dbReference>
<dbReference type="Proteomes" id="UP000031561">
    <property type="component" value="Unassembled WGS sequence"/>
</dbReference>
<dbReference type="InterPro" id="IPR022572">
    <property type="entry name" value="DNA_rep/recomb_RecO_N"/>
</dbReference>
<dbReference type="PANTHER" id="PTHR33991:SF1">
    <property type="entry name" value="DNA REPAIR PROTEIN RECO"/>
    <property type="match status" value="1"/>
</dbReference>
<evidence type="ECO:0000256" key="5">
    <source>
        <dbReference type="ARBA" id="ARBA00023204"/>
    </source>
</evidence>
<evidence type="ECO:0000313" key="10">
    <source>
        <dbReference type="EMBL" id="MCM1984986.1"/>
    </source>
</evidence>
<dbReference type="Gene3D" id="2.40.50.140">
    <property type="entry name" value="Nucleic acid-binding proteins"/>
    <property type="match status" value="1"/>
</dbReference>
<feature type="domain" description="DNA replication/recombination mediator RecO N-terminal" evidence="9">
    <location>
        <begin position="1"/>
        <end position="79"/>
    </location>
</feature>
<dbReference type="Pfam" id="PF11967">
    <property type="entry name" value="RecO_N"/>
    <property type="match status" value="1"/>
</dbReference>
<accession>A0ABD4T8R3</accession>
<dbReference type="PANTHER" id="PTHR33991">
    <property type="entry name" value="DNA REPAIR PROTEIN RECO"/>
    <property type="match status" value="1"/>
</dbReference>
<comment type="caution">
    <text evidence="10">The sequence shown here is derived from an EMBL/GenBank/DDBJ whole genome shotgun (WGS) entry which is preliminary data.</text>
</comment>
<evidence type="ECO:0000313" key="11">
    <source>
        <dbReference type="Proteomes" id="UP000031561"/>
    </source>
</evidence>
<evidence type="ECO:0000256" key="2">
    <source>
        <dbReference type="ARBA" id="ARBA00021310"/>
    </source>
</evidence>
<evidence type="ECO:0000256" key="6">
    <source>
        <dbReference type="ARBA" id="ARBA00033409"/>
    </source>
</evidence>
<dbReference type="GO" id="GO:0006281">
    <property type="term" value="P:DNA repair"/>
    <property type="evidence" value="ECO:0007669"/>
    <property type="project" value="UniProtKB-UniRule"/>
</dbReference>
<dbReference type="InterPro" id="IPR042242">
    <property type="entry name" value="RecO_C"/>
</dbReference>
<evidence type="ECO:0000256" key="1">
    <source>
        <dbReference type="ARBA" id="ARBA00007452"/>
    </source>
</evidence>
<keyword evidence="11" id="KW-1185">Reference proteome</keyword>
<keyword evidence="4 7" id="KW-0233">DNA recombination</keyword>
<protein>
    <recommendedName>
        <fullName evidence="2 7">DNA repair protein RecO</fullName>
    </recommendedName>
    <alternativeName>
        <fullName evidence="6 7">Recombination protein O</fullName>
    </alternativeName>
</protein>
<dbReference type="GO" id="GO:0006310">
    <property type="term" value="P:DNA recombination"/>
    <property type="evidence" value="ECO:0007669"/>
    <property type="project" value="UniProtKB-UniRule"/>
</dbReference>
<dbReference type="InterPro" id="IPR037278">
    <property type="entry name" value="ARFGAP/RecO"/>
</dbReference>
<dbReference type="AlphaFoldDB" id="A0ABD4T8R3"/>
<proteinExistence type="inferred from homology"/>
<dbReference type="SUPFAM" id="SSF57863">
    <property type="entry name" value="ArfGap/RecO-like zinc finger"/>
    <property type="match status" value="1"/>
</dbReference>
<evidence type="ECO:0000256" key="3">
    <source>
        <dbReference type="ARBA" id="ARBA00022763"/>
    </source>
</evidence>
<name>A0ABD4T8R3_9CYAN</name>
<evidence type="ECO:0000256" key="7">
    <source>
        <dbReference type="HAMAP-Rule" id="MF_00201"/>
    </source>
</evidence>
<dbReference type="RefSeq" id="WP_166277573.1">
    <property type="nucleotide sequence ID" value="NZ_JTHE03000109.1"/>
</dbReference>
<dbReference type="InterPro" id="IPR012340">
    <property type="entry name" value="NA-bd_OB-fold"/>
</dbReference>
<dbReference type="Gene3D" id="1.20.1440.120">
    <property type="entry name" value="Recombination protein O, C-terminal domain"/>
    <property type="match status" value="1"/>
</dbReference>
<gene>
    <name evidence="7 10" type="primary">recO</name>
    <name evidence="10" type="ORF">QQ91_0019380</name>
</gene>
<feature type="region of interest" description="Disordered" evidence="8">
    <location>
        <begin position="192"/>
        <end position="215"/>
    </location>
</feature>
<comment type="function">
    <text evidence="7">Involved in DNA repair and RecF pathway recombination.</text>
</comment>
<evidence type="ECO:0000256" key="4">
    <source>
        <dbReference type="ARBA" id="ARBA00023172"/>
    </source>
</evidence>
<dbReference type="SUPFAM" id="SSF50249">
    <property type="entry name" value="Nucleic acid-binding proteins"/>
    <property type="match status" value="1"/>
</dbReference>
<reference evidence="10 11" key="1">
    <citation type="journal article" date="2015" name="Genome Announc.">
        <title>Draft Genome Sequence of Filamentous Marine Cyanobacterium Lyngbya confervoides Strain BDU141951.</title>
        <authorList>
            <person name="Chandrababunaidu M.M."/>
            <person name="Sen D."/>
            <person name="Tripathy S."/>
        </authorList>
    </citation>
    <scope>NUCLEOTIDE SEQUENCE [LARGE SCALE GENOMIC DNA]</scope>
    <source>
        <strain evidence="10 11">BDU141951</strain>
    </source>
</reference>
<sequence length="295" mass="32336">MSLTYSTPGIVLKSTAMGEADRLLSILSPERGLIRAVAPGTRKPKSKLGGRTSLFVVSQLFLVRGRSLDKILQADLQTSYPGLSRSLAKLTVGQYWAELVLRQALSEQPQPELYRQMLYLLGELETTEAVLSLLLLGIMTLLTLAGLNPQVAHCCLTQQPIDAHHLNSAAGAFFSPAAGGVVLGKALEHFHSPPRPTRVSEGPKSDYTSKGDPRLRKQQPDLIRLSLPHWLILKSLGEGDIQQLTSPHGDPLFSPQNLLKVEQILRSFIQHYFDRPIQSAVLIDHLFSVSASSLP</sequence>
<dbReference type="HAMAP" id="MF_00201">
    <property type="entry name" value="RecO"/>
    <property type="match status" value="1"/>
</dbReference>
<dbReference type="NCBIfam" id="TIGR00613">
    <property type="entry name" value="reco"/>
    <property type="match status" value="1"/>
</dbReference>
<keyword evidence="5 7" id="KW-0234">DNA repair</keyword>
<comment type="similarity">
    <text evidence="1 7">Belongs to the RecO family.</text>
</comment>
<evidence type="ECO:0000259" key="9">
    <source>
        <dbReference type="Pfam" id="PF11967"/>
    </source>
</evidence>
<organism evidence="10 11">
    <name type="scientific">Lyngbya confervoides BDU141951</name>
    <dbReference type="NCBI Taxonomy" id="1574623"/>
    <lineage>
        <taxon>Bacteria</taxon>
        <taxon>Bacillati</taxon>
        <taxon>Cyanobacteriota</taxon>
        <taxon>Cyanophyceae</taxon>
        <taxon>Oscillatoriophycideae</taxon>
        <taxon>Oscillatoriales</taxon>
        <taxon>Microcoleaceae</taxon>
        <taxon>Lyngbya</taxon>
    </lineage>
</organism>
<dbReference type="Pfam" id="PF02565">
    <property type="entry name" value="RecO_C"/>
    <property type="match status" value="1"/>
</dbReference>
<keyword evidence="3 7" id="KW-0227">DNA damage</keyword>